<evidence type="ECO:0000313" key="1">
    <source>
        <dbReference type="EMBL" id="GCE03389.1"/>
    </source>
</evidence>
<proteinExistence type="predicted"/>
<organism evidence="1 2">
    <name type="scientific">Dictyobacter aurantiacus</name>
    <dbReference type="NCBI Taxonomy" id="1936993"/>
    <lineage>
        <taxon>Bacteria</taxon>
        <taxon>Bacillati</taxon>
        <taxon>Chloroflexota</taxon>
        <taxon>Ktedonobacteria</taxon>
        <taxon>Ktedonobacterales</taxon>
        <taxon>Dictyobacteraceae</taxon>
        <taxon>Dictyobacter</taxon>
    </lineage>
</organism>
<sequence>MRSEAQPEIPQDLGWLTCEAINGTSLAAMAANPTPTVRHWVRKVTLGALTEKGMHLRG</sequence>
<gene>
    <name evidence="1" type="ORF">KDAU_07180</name>
</gene>
<dbReference type="AlphaFoldDB" id="A0A401Z980"/>
<accession>A0A401Z980</accession>
<dbReference type="EMBL" id="BIFQ01000001">
    <property type="protein sequence ID" value="GCE03389.1"/>
    <property type="molecule type" value="Genomic_DNA"/>
</dbReference>
<evidence type="ECO:0000313" key="2">
    <source>
        <dbReference type="Proteomes" id="UP000287224"/>
    </source>
</evidence>
<comment type="caution">
    <text evidence="1">The sequence shown here is derived from an EMBL/GenBank/DDBJ whole genome shotgun (WGS) entry which is preliminary data.</text>
</comment>
<dbReference type="RefSeq" id="WP_160145612.1">
    <property type="nucleotide sequence ID" value="NZ_BIFQ01000001.1"/>
</dbReference>
<reference evidence="2" key="1">
    <citation type="submission" date="2018-12" db="EMBL/GenBank/DDBJ databases">
        <title>Tengunoibacter tsumagoiensis gen. nov., sp. nov., Dictyobacter kobayashii sp. nov., D. alpinus sp. nov., and D. joshuensis sp. nov. and description of Dictyobacteraceae fam. nov. within the order Ktedonobacterales isolated from Tengu-no-mugimeshi.</title>
        <authorList>
            <person name="Wang C.M."/>
            <person name="Zheng Y."/>
            <person name="Sakai Y."/>
            <person name="Toyoda A."/>
            <person name="Minakuchi Y."/>
            <person name="Abe K."/>
            <person name="Yokota A."/>
            <person name="Yabe S."/>
        </authorList>
    </citation>
    <scope>NUCLEOTIDE SEQUENCE [LARGE SCALE GENOMIC DNA]</scope>
    <source>
        <strain evidence="2">S-27</strain>
    </source>
</reference>
<keyword evidence="2" id="KW-1185">Reference proteome</keyword>
<protein>
    <submittedName>
        <fullName evidence="1">Uncharacterized protein</fullName>
    </submittedName>
</protein>
<dbReference type="Proteomes" id="UP000287224">
    <property type="component" value="Unassembled WGS sequence"/>
</dbReference>
<name>A0A401Z980_9CHLR</name>